<keyword evidence="1" id="KW-0472">Membrane</keyword>
<dbReference type="RefSeq" id="WP_072834844.1">
    <property type="nucleotide sequence ID" value="NZ_FQUU01000005.1"/>
</dbReference>
<feature type="transmembrane region" description="Helical" evidence="1">
    <location>
        <begin position="268"/>
        <end position="289"/>
    </location>
</feature>
<evidence type="ECO:0000256" key="1">
    <source>
        <dbReference type="SAM" id="Phobius"/>
    </source>
</evidence>
<dbReference type="OrthoDB" id="140980at2"/>
<dbReference type="PANTHER" id="PTHR43044:SF1">
    <property type="entry name" value="QUINOL:CYTOCHROME C OXIDOREDUCTASE QUINONE-BINDING SUBUNIT 2"/>
    <property type="match status" value="1"/>
</dbReference>
<feature type="transmembrane region" description="Helical" evidence="1">
    <location>
        <begin position="190"/>
        <end position="212"/>
    </location>
</feature>
<sequence>MTIREQYVIPKKYNMLSMVLMAIGLLSIIILFITHGSKSGAENEVVRARFWAALLQNSVYFLLVTNAAMFFICATTLMWGGWQVSFRRVTEAISACVPVIGIITFVILMAIVFGGDHVIYHWTDAEHVQHDPILLGKSGFLNKTFFTVWTLITLIGWSWLGYKIRSMSRAIDDTKLTVEEGRKYMWDNTVWSGVYVVLFGLTVMSCTPWFWLMSIDAHWYSTMYSWYTFASTFVAGIALITLFVVFLKNNNYLELTNREHLHSLGIMLFAFSIFWTYLWFDQFMLIWYANIPEETIYFKSRLQGPYRGIFFLMLIINFLAPILLLMTRSAKRNYGTMTMLCVLILFGHWLDFFQMVMPGPLTDPNTKLTHVPFMLADFGIALGFVGLIMFVTVRSLAKWPLIAKNNPFLKESIIHHT</sequence>
<dbReference type="STRING" id="1121884.SAMN02745131_01641"/>
<proteinExistence type="predicted"/>
<evidence type="ECO:0008006" key="4">
    <source>
        <dbReference type="Google" id="ProtNLM"/>
    </source>
</evidence>
<dbReference type="PANTHER" id="PTHR43044">
    <property type="match status" value="1"/>
</dbReference>
<feature type="transmembrane region" description="Helical" evidence="1">
    <location>
        <begin position="59"/>
        <end position="80"/>
    </location>
</feature>
<feature type="transmembrane region" description="Helical" evidence="1">
    <location>
        <begin position="373"/>
        <end position="393"/>
    </location>
</feature>
<feature type="transmembrane region" description="Helical" evidence="1">
    <location>
        <begin position="144"/>
        <end position="162"/>
    </location>
</feature>
<evidence type="ECO:0000313" key="3">
    <source>
        <dbReference type="Proteomes" id="UP000184048"/>
    </source>
</evidence>
<organism evidence="2 3">
    <name type="scientific">Flavisolibacter ginsengisoli DSM 18119</name>
    <dbReference type="NCBI Taxonomy" id="1121884"/>
    <lineage>
        <taxon>Bacteria</taxon>
        <taxon>Pseudomonadati</taxon>
        <taxon>Bacteroidota</taxon>
        <taxon>Chitinophagia</taxon>
        <taxon>Chitinophagales</taxon>
        <taxon>Chitinophagaceae</taxon>
        <taxon>Flavisolibacter</taxon>
    </lineage>
</organism>
<feature type="transmembrane region" description="Helical" evidence="1">
    <location>
        <begin position="334"/>
        <end position="353"/>
    </location>
</feature>
<dbReference type="EMBL" id="FQUU01000005">
    <property type="protein sequence ID" value="SHF02198.1"/>
    <property type="molecule type" value="Genomic_DNA"/>
</dbReference>
<dbReference type="AlphaFoldDB" id="A0A1M4Y926"/>
<keyword evidence="3" id="KW-1185">Reference proteome</keyword>
<reference evidence="2 3" key="1">
    <citation type="submission" date="2016-11" db="EMBL/GenBank/DDBJ databases">
        <authorList>
            <person name="Jaros S."/>
            <person name="Januszkiewicz K."/>
            <person name="Wedrychowicz H."/>
        </authorList>
    </citation>
    <scope>NUCLEOTIDE SEQUENCE [LARGE SCALE GENOMIC DNA]</scope>
    <source>
        <strain evidence="2 3">DSM 18119</strain>
    </source>
</reference>
<evidence type="ECO:0000313" key="2">
    <source>
        <dbReference type="EMBL" id="SHF02198.1"/>
    </source>
</evidence>
<accession>A0A1M4Y926</accession>
<keyword evidence="1" id="KW-1133">Transmembrane helix</keyword>
<feature type="transmembrane region" description="Helical" evidence="1">
    <location>
        <begin position="12"/>
        <end position="33"/>
    </location>
</feature>
<dbReference type="Proteomes" id="UP000184048">
    <property type="component" value="Unassembled WGS sequence"/>
</dbReference>
<gene>
    <name evidence="2" type="ORF">SAMN02745131_01641</name>
</gene>
<protein>
    <recommendedName>
        <fullName evidence="4">Quinol:cytochrome c oxidoreductase quinone-binding subunit 2</fullName>
    </recommendedName>
</protein>
<keyword evidence="1" id="KW-0812">Transmembrane</keyword>
<feature type="transmembrane region" description="Helical" evidence="1">
    <location>
        <begin position="309"/>
        <end position="327"/>
    </location>
</feature>
<feature type="transmembrane region" description="Helical" evidence="1">
    <location>
        <begin position="92"/>
        <end position="113"/>
    </location>
</feature>
<feature type="transmembrane region" description="Helical" evidence="1">
    <location>
        <begin position="224"/>
        <end position="247"/>
    </location>
</feature>
<name>A0A1M4Y926_9BACT</name>